<organism evidence="3 4">
    <name type="scientific">Fontibacillus panacisegetis</name>
    <dbReference type="NCBI Taxonomy" id="670482"/>
    <lineage>
        <taxon>Bacteria</taxon>
        <taxon>Bacillati</taxon>
        <taxon>Bacillota</taxon>
        <taxon>Bacilli</taxon>
        <taxon>Bacillales</taxon>
        <taxon>Paenibacillaceae</taxon>
        <taxon>Fontibacillus</taxon>
    </lineage>
</organism>
<dbReference type="RefSeq" id="WP_091234236.1">
    <property type="nucleotide sequence ID" value="NZ_FNBG01000026.1"/>
</dbReference>
<evidence type="ECO:0000259" key="1">
    <source>
        <dbReference type="PROSITE" id="PS50853"/>
    </source>
</evidence>
<dbReference type="Gene3D" id="1.50.10.100">
    <property type="entry name" value="Chondroitin AC/alginate lyase"/>
    <property type="match status" value="1"/>
</dbReference>
<dbReference type="InterPro" id="IPR025883">
    <property type="entry name" value="Cadherin-like_domain"/>
</dbReference>
<dbReference type="InterPro" id="IPR001119">
    <property type="entry name" value="SLH_dom"/>
</dbReference>
<feature type="domain" description="SLH" evidence="2">
    <location>
        <begin position="2214"/>
        <end position="2272"/>
    </location>
</feature>
<dbReference type="SUPFAM" id="SSF48230">
    <property type="entry name" value="Chondroitin AC/alginate lyase"/>
    <property type="match status" value="1"/>
</dbReference>
<gene>
    <name evidence="3" type="ORF">SAMN04488542_12614</name>
</gene>
<dbReference type="SMART" id="SM00060">
    <property type="entry name" value="FN3"/>
    <property type="match status" value="1"/>
</dbReference>
<dbReference type="SUPFAM" id="SSF49785">
    <property type="entry name" value="Galactose-binding domain-like"/>
    <property type="match status" value="4"/>
</dbReference>
<dbReference type="InterPro" id="IPR051465">
    <property type="entry name" value="Cell_Envelope_Struct_Comp"/>
</dbReference>
<dbReference type="InterPro" id="IPR008929">
    <property type="entry name" value="Chondroitin_lyas"/>
</dbReference>
<dbReference type="InterPro" id="IPR036116">
    <property type="entry name" value="FN3_sf"/>
</dbReference>
<dbReference type="PANTHER" id="PTHR43308">
    <property type="entry name" value="OUTER MEMBRANE PROTEIN ALPHA-RELATED"/>
    <property type="match status" value="1"/>
</dbReference>
<sequence>MDQYVVSRNGRWLRQWMSVFLSTVMLLSYLPVTVTAATSPSDGTVDYSSLVVYPGTTVSAANLANLNDDNPSTHAGDFRPDTGKSFTLDFGEDFGVKVTEVRMQARSGFTDRLYNGRVQASVDGIVWTEITSSMAKSSSDIQTLSIKAEHQNIPYRYLKIMGDGNSNIFNIGEMRIHGTRVQLESLISGVSIKSDNVDSTKAAAGDAVTLSFKSTAPISNVTVSVNGNSYVAHSVDQINWSAGYTISPYEFPGPVSFAINYTDEDGSYGKSVTKTTDESVVTIQELSDYIDVLSKTEAFGIPAPDVSNNNTVYVDYSTSNGKTFAGSIMDKNPSTYLSWNGPWNNGSGTFLVFDMGEGNGIALDRAYILARADQFGRLGGTYLQGSIDGTTWTTISTSAQGIADWQTLSITDKTSYRYLKITNDSRWYLNMAEIKFYGKQRLDGVLYSYDLQNQMAIAQDIVNGGQGYNSDTSWKALEQALAHGQTAIDKLDSGNISDLTQADIDVLTSDLRAAISGLKQEVKIISVTSDEGFIHPGISVTKELLENLRSQIENKQEPWYSYYTAMLETDYAKTAFTSSISPDGITVRTDAYNASNVKDMASKDGTRAFTQSILYYITGNETYRSNALRIIRLWGQMDPNKYRYFTDSHIHTGPPLYNMIMAAEILRYTTSSEELRWTDQDTETFTKNVIDPTVKTFLDFNDKFMNQHNYPLYGSIAAYIFKNDSDNYAKAIEWLTVNDSAPDKYMTGSIYWLFREMTQNDETGEPVAPHVQHVEMGRDLAHGEGDVTNFINLARMVDAQGTKVDPASGTISATGVSIYEFLNDRILMGADYYAKFSEGFDINWTPVISTAASEWAKEKIYSIPSDEYKGRMHYLGTGGWDLYYVYRYKLGYTEEQLEAKAPYFVKAFKSRVAPNHYFTGDGSDNDAPRVETGAEWWIYVPKEVANEQPDSISRAVRENTLFKDRYLLQLEDAYSIIDGSNQIKESTSNISTKTEGDVSYISTIASDNQTLFAAYRLMFINRNNTSNVAIKIRTNGLAKLELKKDKDSVPFQTLELPDTNNQWQYVTFDMGQNSVSYGQFPSKTFMAYFNVVGNGTNVDIDYMDIKADNTLTPPSFRNITTKNMNLSLFAGGTINYDFSAVDTNSSDVITYHLQGDALHGATLDPATGAFSWTPTSQEKGSYQCLVVASDGITVSTVSLTIHVAGDRQAAIEYVGSHFDTNTMYESESLEKYEDVYNKVLGMVNTASDSEFYSALNELSLVVASMKQLNPRLSDGSLDFTKSSIKSSLQSGYEAYLIDNNTVTFSGDLTAKYFIMDFGPNFRVAPAHFALQPRNIWPERMSGAIVYGSDDGDTWVPLTEEAGYSSQMQTLNVKQEQFGEAYRYFKISTYESKDYYAKKNSILSVGEFRIYGDRIETPTRISSVSISSNAESLTQHMQGSGASSNAQVPVKKAIAGNELTLSITAKQPLTELKATIAGMDATVTKLDDLHYMATVTLSPEAARWNASRNAEIEVNYKYLDAKKNQIETSGLPVVYTTDGSVVLVSDVSSRIDNILDKATLTFNRSTDVGTEIGPRLFDRNTSTFVDIRNSSSAGNGVFYLFDFGDGAVSLSSVEIAPRMTTNLASRMIGTYVAGSNDGVTYKPISSESKNIWDWQGLSVTDSTYYRYIKVTNNSSWFGNLSELEFFGSYAEDRSSLIVPPVVQSAVPGDGKVTLTWNEVPGAVSYNVYASTISGSFDNPVQTVAGDVLSYDVTELANGTTYYFAISATTSSGSSGLSAEVSAVPGVDESLNLSSLWLSEGDMVPAFDPNVIAYNVNVTNAVYSVSVTASVYDLTSTLKINGIDMVSGSPFPVLLEVGVNPITVEVNGLTGSKTYQITVVREKSNSGTKSSNADLSGLVLSSGSLLPAFSSDVTEYSATVGYRISSVSILATLYDGLASLKVNGATAAGNSSILVPLQVGVNQIKLEVTAEDGTVKVYTLNVTRENDSVPTSPTVTNPIITNVSERGKEATVRGASLIFNEEPDSKGQLALIVKPKDLLAVLQQSKDGEIFIEVKASRTLSGVTVQLPAQTLLQGLEGAAIDSISFRLGLANVTLSADRLAEAAAKANANHLFLSMSTLSQAKLSSGVKERIGGKPVYDFELLADGKSIVNFTEQKAAMVELNYVLNTSEHSEKIVVYGIDKHGMLQVIRSSRYNQDTGKLFFVPEQFTAYTILEADVGFNDLTSVSWAENAILNLAAREIIDGMAPGQYQPDLAVTRAQFVKLLVESLNLRTGTDETGFTDTLKGAWYYEAVAAAKEAGIIQGYEDGRFGVNEPISRQDIAVMVDRALAYVKLTLNSTTQIELYKDESDLSSYAKQSVARLSEAGVLNGLSEGRFAPLENATRAQAAVIIYRILQAINTVDDLSI</sequence>
<dbReference type="InterPro" id="IPR003961">
    <property type="entry name" value="FN3_dom"/>
</dbReference>
<protein>
    <submittedName>
        <fullName evidence="3">S-layer homology domain-containing protein</fullName>
    </submittedName>
</protein>
<dbReference type="Gene3D" id="2.60.40.10">
    <property type="entry name" value="Immunoglobulins"/>
    <property type="match status" value="2"/>
</dbReference>
<dbReference type="GO" id="GO:0005509">
    <property type="term" value="F:calcium ion binding"/>
    <property type="evidence" value="ECO:0007669"/>
    <property type="project" value="InterPro"/>
</dbReference>
<dbReference type="InterPro" id="IPR008979">
    <property type="entry name" value="Galactose-bd-like_sf"/>
</dbReference>
<dbReference type="STRING" id="670482.SAMN04488542_12614"/>
<dbReference type="Pfam" id="PF00395">
    <property type="entry name" value="SLH"/>
    <property type="match status" value="3"/>
</dbReference>
<dbReference type="Gene3D" id="2.60.120.260">
    <property type="entry name" value="Galactose-binding domain-like"/>
    <property type="match status" value="4"/>
</dbReference>
<proteinExistence type="predicted"/>
<reference evidence="3 4" key="1">
    <citation type="submission" date="2016-10" db="EMBL/GenBank/DDBJ databases">
        <authorList>
            <person name="de Groot N.N."/>
        </authorList>
    </citation>
    <scope>NUCLEOTIDE SEQUENCE [LARGE SCALE GENOMIC DNA]</scope>
    <source>
        <strain evidence="3 4">DSM 28129</strain>
    </source>
</reference>
<dbReference type="PROSITE" id="PS51272">
    <property type="entry name" value="SLH"/>
    <property type="match status" value="3"/>
</dbReference>
<dbReference type="Proteomes" id="UP000198972">
    <property type="component" value="Unassembled WGS sequence"/>
</dbReference>
<evidence type="ECO:0000313" key="4">
    <source>
        <dbReference type="Proteomes" id="UP000198972"/>
    </source>
</evidence>
<feature type="domain" description="SLH" evidence="2">
    <location>
        <begin position="2340"/>
        <end position="2403"/>
    </location>
</feature>
<dbReference type="OrthoDB" id="99456at2"/>
<dbReference type="SUPFAM" id="SSF49313">
    <property type="entry name" value="Cadherin-like"/>
    <property type="match status" value="1"/>
</dbReference>
<feature type="domain" description="SLH" evidence="2">
    <location>
        <begin position="2274"/>
        <end position="2337"/>
    </location>
</feature>
<feature type="domain" description="Fibronectin type-III" evidence="1">
    <location>
        <begin position="1697"/>
        <end position="1788"/>
    </location>
</feature>
<dbReference type="Pfam" id="PF05345">
    <property type="entry name" value="He_PIG"/>
    <property type="match status" value="1"/>
</dbReference>
<dbReference type="EMBL" id="FNBG01000026">
    <property type="protein sequence ID" value="SDG10382.1"/>
    <property type="molecule type" value="Genomic_DNA"/>
</dbReference>
<accession>A0A1G7RI12</accession>
<name>A0A1G7RI12_9BACL</name>
<dbReference type="GO" id="GO:0016020">
    <property type="term" value="C:membrane"/>
    <property type="evidence" value="ECO:0007669"/>
    <property type="project" value="InterPro"/>
</dbReference>
<dbReference type="Pfam" id="PF12733">
    <property type="entry name" value="Cadherin-like"/>
    <property type="match status" value="2"/>
</dbReference>
<keyword evidence="4" id="KW-1185">Reference proteome</keyword>
<dbReference type="InterPro" id="IPR013783">
    <property type="entry name" value="Ig-like_fold"/>
</dbReference>
<evidence type="ECO:0000313" key="3">
    <source>
        <dbReference type="EMBL" id="SDG10382.1"/>
    </source>
</evidence>
<dbReference type="SUPFAM" id="SSF49265">
    <property type="entry name" value="Fibronectin type III"/>
    <property type="match status" value="1"/>
</dbReference>
<dbReference type="InterPro" id="IPR015919">
    <property type="entry name" value="Cadherin-like_sf"/>
</dbReference>
<evidence type="ECO:0000259" key="2">
    <source>
        <dbReference type="PROSITE" id="PS51272"/>
    </source>
</evidence>
<dbReference type="PROSITE" id="PS50853">
    <property type="entry name" value="FN3"/>
    <property type="match status" value="1"/>
</dbReference>